<dbReference type="GO" id="GO:0003676">
    <property type="term" value="F:nucleic acid binding"/>
    <property type="evidence" value="ECO:0007669"/>
    <property type="project" value="InterPro"/>
</dbReference>
<proteinExistence type="predicted"/>
<dbReference type="OrthoDB" id="441971at2759"/>
<dbReference type="InterPro" id="IPR036397">
    <property type="entry name" value="RNaseH_sf"/>
</dbReference>
<evidence type="ECO:0000313" key="2">
    <source>
        <dbReference type="Proteomes" id="UP000675881"/>
    </source>
</evidence>
<evidence type="ECO:0000313" key="1">
    <source>
        <dbReference type="EMBL" id="CAF3040257.1"/>
    </source>
</evidence>
<dbReference type="AlphaFoldDB" id="A0A7R8D5Z1"/>
<dbReference type="Gene3D" id="3.30.420.10">
    <property type="entry name" value="Ribonuclease H-like superfamily/Ribonuclease H"/>
    <property type="match status" value="1"/>
</dbReference>
<name>A0A7R8D5Z1_LEPSM</name>
<sequence>MDIKFGAPKKFLMDNDLEFSNNEIIEVGEKFNIRIMNTAAYSPFSNGLYERTNSILGIIVSRLVEDDITDVDVALDWAVRARILYRILKDFLLTIYFLVLTRIIHHWMFNMLPPIKPETQSETVKRNLNVLHSARCEYMKNE</sequence>
<organism evidence="1 2">
    <name type="scientific">Lepeophtheirus salmonis</name>
    <name type="common">Salmon louse</name>
    <name type="synonym">Caligus salmonis</name>
    <dbReference type="NCBI Taxonomy" id="72036"/>
    <lineage>
        <taxon>Eukaryota</taxon>
        <taxon>Metazoa</taxon>
        <taxon>Ecdysozoa</taxon>
        <taxon>Arthropoda</taxon>
        <taxon>Crustacea</taxon>
        <taxon>Multicrustacea</taxon>
        <taxon>Hexanauplia</taxon>
        <taxon>Copepoda</taxon>
        <taxon>Siphonostomatoida</taxon>
        <taxon>Caligidae</taxon>
        <taxon>Lepeophtheirus</taxon>
    </lineage>
</organism>
<reference evidence="1" key="1">
    <citation type="submission" date="2021-02" db="EMBL/GenBank/DDBJ databases">
        <authorList>
            <person name="Bekaert M."/>
        </authorList>
    </citation>
    <scope>NUCLEOTIDE SEQUENCE</scope>
    <source>
        <strain evidence="1">IoA-00</strain>
    </source>
</reference>
<keyword evidence="2" id="KW-1185">Reference proteome</keyword>
<protein>
    <submittedName>
        <fullName evidence="1">(salmon louse) hypothetical protein</fullName>
    </submittedName>
</protein>
<dbReference type="GO" id="GO:0015074">
    <property type="term" value="P:DNA integration"/>
    <property type="evidence" value="ECO:0007669"/>
    <property type="project" value="InterPro"/>
</dbReference>
<dbReference type="SUPFAM" id="SSF53098">
    <property type="entry name" value="Ribonuclease H-like"/>
    <property type="match status" value="1"/>
</dbReference>
<dbReference type="PROSITE" id="PS50994">
    <property type="entry name" value="INTEGRASE"/>
    <property type="match status" value="1"/>
</dbReference>
<dbReference type="InterPro" id="IPR012337">
    <property type="entry name" value="RNaseH-like_sf"/>
</dbReference>
<dbReference type="Proteomes" id="UP000675881">
    <property type="component" value="Chromosome 9"/>
</dbReference>
<dbReference type="EMBL" id="HG994588">
    <property type="protein sequence ID" value="CAF3040257.1"/>
    <property type="molecule type" value="Genomic_DNA"/>
</dbReference>
<gene>
    <name evidence="1" type="ORF">LSAA_14999</name>
</gene>
<dbReference type="InterPro" id="IPR001584">
    <property type="entry name" value="Integrase_cat-core"/>
</dbReference>
<accession>A0A7R8D5Z1</accession>